<sequence>MNKENTDLTFFTNTPGQTLLNRFKSTLNETKFFDVLVGYFRSSGFYQLYRSLEDVEKIRILVGLNVDKRAYEIMQINEENGTIDFESHQRTKSLFQENLISEIEESNENDNQLEIGVRKFVEFLQTNCPDQDLPKYQLGNGKKMEIRAYPSKNIHAKVYIKRYNEKISPIQYGSVITGSSNFSESGLVAQREFNVELKNKADVDFALQQFEELWKDSVDISEDFIDAATKKTWLNDSITPYELYLKSIYEYLEEDINLEDEYEPYLPQGFMDLRYQRQAATSAKKILETYNGVFLADVVGLGKTFITAMLLQQLQGHILVICPPVLKEYWEDSLRDFGVRSHKVESLGKLDHILKNDFAKFKYVVVDEAHRFRNEATQSYANLMDICRGKKVILVTATPLNNTVDDIFAQLKLFQPPKNSTIPGVPNLERFFNALKRKLREAKPDKNDLSPESQEEYKIAIKEVSDTIRDKVLKFVMVRRTRSDVKTFFKDDMSKQDLIFPEVDDPGRIVYNFKGNLESIFNQTIELLHTFKYARYIPLLYYNKGLTEFEKQQQRNVGGFMKGILVKRLESSFYAFKKSVNRFIISYEKFIEMYHKGTVYISKKANVYDLLDNDDLDSLEQLVEEEKAQKYISKNFGSYNGSKFIDDLNYDLNLLKHVQNIWKNIDEDPKLEKFIIDLKSTKTLKKQKLVIFTESKETGDYLYDNLNNEFPGKVLFYSSQGGRFSNNSTIIKHSYAREIIRDNFDPNSKDHLDEIQYLITTDILAEGINLHRSNVLINYDLPWNPTRVLQRAGRVNRLGSKHGHVYIFNFFPTSHSDRHLGLESNITNKLQMFHYIMGEDAKYLTDGEEIGSQELFNTLNSKKAYSGEDEEEVSELKYLEMMRNLRDNNPDLFDKIKKLPKKARSGMKVPGLENHEMITFFRLGKLKKFYQIVQGKSEEINFFEAVDKLACTPNTKRQPIPNNYFELLSINKAKFHLDTTQEQEPSKSTGGRSNTAFIERILKDKQFRHYKKFTDSDEEFMDNVRQLLMDGAIAKKTAQVIKKAIEKSAVEQGAIDPMKVLHILQNNIRATVFENHHHNNGYLKREVILSEYLIK</sequence>
<dbReference type="InterPro" id="IPR038718">
    <property type="entry name" value="SNF2-like_sf"/>
</dbReference>
<dbReference type="InterPro" id="IPR049730">
    <property type="entry name" value="SNF2/RAD54-like_C"/>
</dbReference>
<feature type="domain" description="Helicase ATP-binding" evidence="2">
    <location>
        <begin position="284"/>
        <end position="417"/>
    </location>
</feature>
<dbReference type="GO" id="GO:0004386">
    <property type="term" value="F:helicase activity"/>
    <property type="evidence" value="ECO:0007669"/>
    <property type="project" value="UniProtKB-KW"/>
</dbReference>
<dbReference type="InterPro" id="IPR000330">
    <property type="entry name" value="SNF2_N"/>
</dbReference>
<accession>A0A399SNE4</accession>
<dbReference type="Gene3D" id="3.40.50.10810">
    <property type="entry name" value="Tandem AAA-ATPase domain"/>
    <property type="match status" value="2"/>
</dbReference>
<dbReference type="PROSITE" id="PS51192">
    <property type="entry name" value="HELICASE_ATP_BIND_1"/>
    <property type="match status" value="1"/>
</dbReference>
<keyword evidence="4" id="KW-0347">Helicase</keyword>
<name>A0A399SNE4_9BACT</name>
<comment type="caution">
    <text evidence="4">The sequence shown here is derived from an EMBL/GenBank/DDBJ whole genome shotgun (WGS) entry which is preliminary data.</text>
</comment>
<dbReference type="EMBL" id="QWGR01000024">
    <property type="protein sequence ID" value="RIJ45516.1"/>
    <property type="molecule type" value="Genomic_DNA"/>
</dbReference>
<feature type="domain" description="Helicase C-terminal" evidence="3">
    <location>
        <begin position="670"/>
        <end position="867"/>
    </location>
</feature>
<dbReference type="GO" id="GO:0005524">
    <property type="term" value="F:ATP binding"/>
    <property type="evidence" value="ECO:0007669"/>
    <property type="project" value="InterPro"/>
</dbReference>
<reference evidence="4 5" key="1">
    <citation type="submission" date="2018-08" db="EMBL/GenBank/DDBJ databases">
        <title>Pallidiluteibacterium maritimus gen. nov., sp. nov., isolated from coastal sediment.</title>
        <authorList>
            <person name="Zhou L.Y."/>
        </authorList>
    </citation>
    <scope>NUCLEOTIDE SEQUENCE [LARGE SCALE GENOMIC DNA]</scope>
    <source>
        <strain evidence="4 5">XSD2</strain>
    </source>
</reference>
<dbReference type="SMART" id="SM00490">
    <property type="entry name" value="HELICc"/>
    <property type="match status" value="1"/>
</dbReference>
<gene>
    <name evidence="4" type="ORF">D1614_22765</name>
</gene>
<dbReference type="Pfam" id="PF00176">
    <property type="entry name" value="SNF2-rel_dom"/>
    <property type="match status" value="1"/>
</dbReference>
<evidence type="ECO:0000313" key="4">
    <source>
        <dbReference type="EMBL" id="RIJ45516.1"/>
    </source>
</evidence>
<dbReference type="CDD" id="cd18793">
    <property type="entry name" value="SF2_C_SNF"/>
    <property type="match status" value="1"/>
</dbReference>
<dbReference type="SMART" id="SM00487">
    <property type="entry name" value="DEXDc"/>
    <property type="match status" value="1"/>
</dbReference>
<keyword evidence="4" id="KW-0547">Nucleotide-binding</keyword>
<keyword evidence="5" id="KW-1185">Reference proteome</keyword>
<dbReference type="PROSITE" id="PS51194">
    <property type="entry name" value="HELICASE_CTER"/>
    <property type="match status" value="1"/>
</dbReference>
<dbReference type="InterPro" id="IPR001650">
    <property type="entry name" value="Helicase_C-like"/>
</dbReference>
<dbReference type="Proteomes" id="UP000265926">
    <property type="component" value="Unassembled WGS sequence"/>
</dbReference>
<evidence type="ECO:0000259" key="2">
    <source>
        <dbReference type="PROSITE" id="PS51192"/>
    </source>
</evidence>
<dbReference type="InterPro" id="IPR027417">
    <property type="entry name" value="P-loop_NTPase"/>
</dbReference>
<organism evidence="4 5">
    <name type="scientific">Maribellus luteus</name>
    <dbReference type="NCBI Taxonomy" id="2305463"/>
    <lineage>
        <taxon>Bacteria</taxon>
        <taxon>Pseudomonadati</taxon>
        <taxon>Bacteroidota</taxon>
        <taxon>Bacteroidia</taxon>
        <taxon>Marinilabiliales</taxon>
        <taxon>Prolixibacteraceae</taxon>
        <taxon>Maribellus</taxon>
    </lineage>
</organism>
<protein>
    <submittedName>
        <fullName evidence="4">Helicase</fullName>
    </submittedName>
</protein>
<evidence type="ECO:0000256" key="1">
    <source>
        <dbReference type="ARBA" id="ARBA00022801"/>
    </source>
</evidence>
<dbReference type="InterPro" id="IPR014001">
    <property type="entry name" value="Helicase_ATP-bd"/>
</dbReference>
<evidence type="ECO:0000259" key="3">
    <source>
        <dbReference type="PROSITE" id="PS51194"/>
    </source>
</evidence>
<dbReference type="SUPFAM" id="SSF52540">
    <property type="entry name" value="P-loop containing nucleoside triphosphate hydrolases"/>
    <property type="match status" value="1"/>
</dbReference>
<dbReference type="Pfam" id="PF13091">
    <property type="entry name" value="PLDc_2"/>
    <property type="match status" value="1"/>
</dbReference>
<keyword evidence="1" id="KW-0378">Hydrolase</keyword>
<dbReference type="PANTHER" id="PTHR10799">
    <property type="entry name" value="SNF2/RAD54 HELICASE FAMILY"/>
    <property type="match status" value="1"/>
</dbReference>
<dbReference type="OrthoDB" id="9814088at2"/>
<dbReference type="GO" id="GO:0016787">
    <property type="term" value="F:hydrolase activity"/>
    <property type="evidence" value="ECO:0007669"/>
    <property type="project" value="UniProtKB-KW"/>
</dbReference>
<dbReference type="Pfam" id="PF00271">
    <property type="entry name" value="Helicase_C"/>
    <property type="match status" value="1"/>
</dbReference>
<keyword evidence="4" id="KW-0067">ATP-binding</keyword>
<proteinExistence type="predicted"/>
<dbReference type="Gene3D" id="3.30.870.10">
    <property type="entry name" value="Endonuclease Chain A"/>
    <property type="match status" value="1"/>
</dbReference>
<dbReference type="Gene3D" id="3.40.50.300">
    <property type="entry name" value="P-loop containing nucleotide triphosphate hydrolases"/>
    <property type="match status" value="1"/>
</dbReference>
<dbReference type="CDD" id="cd09178">
    <property type="entry name" value="PLDc_N_Snf2_like"/>
    <property type="match status" value="1"/>
</dbReference>
<dbReference type="InterPro" id="IPR025202">
    <property type="entry name" value="PLD-like_dom"/>
</dbReference>
<evidence type="ECO:0000313" key="5">
    <source>
        <dbReference type="Proteomes" id="UP000265926"/>
    </source>
</evidence>
<dbReference type="AlphaFoldDB" id="A0A399SNE4"/>